<dbReference type="PANTHER" id="PTHR46482:SF9">
    <property type="entry name" value="5'-ADENYLYLSULFATE REDUCTASE 1, CHLOROPLASTIC"/>
    <property type="match status" value="1"/>
</dbReference>
<dbReference type="CDD" id="cd23945">
    <property type="entry name" value="PAPS_reductase"/>
    <property type="match status" value="1"/>
</dbReference>
<dbReference type="PANTHER" id="PTHR46482">
    <property type="entry name" value="5'-ADENYLYLSULFATE REDUCTASE 3, CHLOROPLASTIC"/>
    <property type="match status" value="1"/>
</dbReference>
<gene>
    <name evidence="14" type="primary">cysH</name>
    <name evidence="17" type="ORF">BXP70_23465</name>
</gene>
<comment type="subcellular location">
    <subcellularLocation>
        <location evidence="14">Cytoplasm</location>
    </subcellularLocation>
</comment>
<name>A0A243W7G1_9BACT</name>
<evidence type="ECO:0000259" key="16">
    <source>
        <dbReference type="Pfam" id="PF01507"/>
    </source>
</evidence>
<dbReference type="GO" id="GO:0043866">
    <property type="term" value="F:adenylyl-sulfate reductase (thioredoxin) activity"/>
    <property type="evidence" value="ECO:0007669"/>
    <property type="project" value="UniProtKB-EC"/>
</dbReference>
<evidence type="ECO:0000256" key="4">
    <source>
        <dbReference type="ARBA" id="ARBA00023002"/>
    </source>
</evidence>
<dbReference type="HAMAP" id="MF_00063">
    <property type="entry name" value="CysH"/>
    <property type="match status" value="1"/>
</dbReference>
<dbReference type="NCBIfam" id="TIGR00434">
    <property type="entry name" value="cysH"/>
    <property type="match status" value="1"/>
</dbReference>
<feature type="binding site" evidence="14">
    <location>
        <position position="122"/>
    </location>
    <ligand>
        <name>[4Fe-4S] cluster</name>
        <dbReference type="ChEBI" id="CHEBI:49883"/>
    </ligand>
</feature>
<keyword evidence="6 14" id="KW-0411">Iron-sulfur</keyword>
<organism evidence="17 18">
    <name type="scientific">Hymenobacter crusticola</name>
    <dbReference type="NCBI Taxonomy" id="1770526"/>
    <lineage>
        <taxon>Bacteria</taxon>
        <taxon>Pseudomonadati</taxon>
        <taxon>Bacteroidota</taxon>
        <taxon>Cytophagia</taxon>
        <taxon>Cytophagales</taxon>
        <taxon>Hymenobacteraceae</taxon>
        <taxon>Hymenobacter</taxon>
    </lineage>
</organism>
<dbReference type="GO" id="GO:0070814">
    <property type="term" value="P:hydrogen sulfide biosynthetic process"/>
    <property type="evidence" value="ECO:0007669"/>
    <property type="project" value="UniProtKB-UniRule"/>
</dbReference>
<evidence type="ECO:0000256" key="14">
    <source>
        <dbReference type="HAMAP-Rule" id="MF_00063"/>
    </source>
</evidence>
<dbReference type="InterPro" id="IPR014729">
    <property type="entry name" value="Rossmann-like_a/b/a_fold"/>
</dbReference>
<dbReference type="OrthoDB" id="9794018at2"/>
<dbReference type="Proteomes" id="UP000194873">
    <property type="component" value="Unassembled WGS sequence"/>
</dbReference>
<keyword evidence="3 14" id="KW-0479">Metal-binding</keyword>
<dbReference type="GO" id="GO:0004604">
    <property type="term" value="F:phosphoadenylyl-sulfate reductase (thioredoxin) activity"/>
    <property type="evidence" value="ECO:0007669"/>
    <property type="project" value="UniProtKB-UniRule"/>
</dbReference>
<dbReference type="NCBIfam" id="TIGR02055">
    <property type="entry name" value="APS_reductase"/>
    <property type="match status" value="1"/>
</dbReference>
<comment type="caution">
    <text evidence="17">The sequence shown here is derived from an EMBL/GenBank/DDBJ whole genome shotgun (WGS) entry which is preliminary data.</text>
</comment>
<accession>A0A243W7G1</accession>
<dbReference type="InterPro" id="IPR002500">
    <property type="entry name" value="PAPS_reduct_dom"/>
</dbReference>
<dbReference type="PIRSF" id="PIRSF000857">
    <property type="entry name" value="PAPS_reductase"/>
    <property type="match status" value="1"/>
</dbReference>
<dbReference type="RefSeq" id="WP_086596553.1">
    <property type="nucleotide sequence ID" value="NZ_MTSE01000020.1"/>
</dbReference>
<dbReference type="Pfam" id="PF01507">
    <property type="entry name" value="PAPS_reduct"/>
    <property type="match status" value="1"/>
</dbReference>
<protein>
    <recommendedName>
        <fullName evidence="10 14">Adenosine 5'-phosphosulfate reductase</fullName>
        <shortName evidence="14">APS reductase</shortName>
        <ecNumber evidence="9 14">1.8.4.10</ecNumber>
    </recommendedName>
    <alternativeName>
        <fullName evidence="12 14">5'-adenylylsulfate reductase</fullName>
    </alternativeName>
    <alternativeName>
        <fullName evidence="11 14">Thioredoxin-dependent 5'-adenylylsulfate reductase</fullName>
    </alternativeName>
</protein>
<reference evidence="17 18" key="1">
    <citation type="submission" date="2017-01" db="EMBL/GenBank/DDBJ databases">
        <title>A new Hymenobacter.</title>
        <authorList>
            <person name="Liang Y."/>
            <person name="Feng F."/>
        </authorList>
    </citation>
    <scope>NUCLEOTIDE SEQUENCE [LARGE SCALE GENOMIC DNA]</scope>
    <source>
        <strain evidence="17">MIMBbqt21</strain>
    </source>
</reference>
<feature type="active site" description="Nucleophile; cysteine thiosulfonate intermediate" evidence="14">
    <location>
        <position position="232"/>
    </location>
</feature>
<dbReference type="GO" id="GO:0005737">
    <property type="term" value="C:cytoplasm"/>
    <property type="evidence" value="ECO:0007669"/>
    <property type="project" value="UniProtKB-SubCell"/>
</dbReference>
<keyword evidence="18" id="KW-1185">Reference proteome</keyword>
<dbReference type="InterPro" id="IPR004511">
    <property type="entry name" value="PAPS/APS_Rdtase"/>
</dbReference>
<dbReference type="InterPro" id="IPR011798">
    <property type="entry name" value="APS_reductase"/>
</dbReference>
<evidence type="ECO:0000256" key="6">
    <source>
        <dbReference type="ARBA" id="ARBA00023014"/>
    </source>
</evidence>
<evidence type="ECO:0000313" key="18">
    <source>
        <dbReference type="Proteomes" id="UP000194873"/>
    </source>
</evidence>
<evidence type="ECO:0000313" key="17">
    <source>
        <dbReference type="EMBL" id="OUJ70890.1"/>
    </source>
</evidence>
<evidence type="ECO:0000256" key="8">
    <source>
        <dbReference type="ARBA" id="ARBA00024327"/>
    </source>
</evidence>
<dbReference type="EMBL" id="MTSE01000020">
    <property type="protein sequence ID" value="OUJ70890.1"/>
    <property type="molecule type" value="Genomic_DNA"/>
</dbReference>
<keyword evidence="4 14" id="KW-0560">Oxidoreductase</keyword>
<feature type="region of interest" description="Disordered" evidence="15">
    <location>
        <begin position="236"/>
        <end position="259"/>
    </location>
</feature>
<evidence type="ECO:0000256" key="15">
    <source>
        <dbReference type="SAM" id="MobiDB-lite"/>
    </source>
</evidence>
<feature type="binding site" evidence="14">
    <location>
        <position position="204"/>
    </location>
    <ligand>
        <name>[4Fe-4S] cluster</name>
        <dbReference type="ChEBI" id="CHEBI:49883"/>
    </ligand>
</feature>
<dbReference type="NCBIfam" id="NF002537">
    <property type="entry name" value="PRK02090.1"/>
    <property type="match status" value="1"/>
</dbReference>
<dbReference type="SUPFAM" id="SSF52402">
    <property type="entry name" value="Adenine nucleotide alpha hydrolases-like"/>
    <property type="match status" value="1"/>
</dbReference>
<feature type="binding site" evidence="14">
    <location>
        <position position="121"/>
    </location>
    <ligand>
        <name>[4Fe-4S] cluster</name>
        <dbReference type="ChEBI" id="CHEBI:49883"/>
    </ligand>
</feature>
<comment type="pathway">
    <text evidence="8 14">Sulfur metabolism; hydrogen sulfide biosynthesis; sulfite from sulfate.</text>
</comment>
<evidence type="ECO:0000256" key="10">
    <source>
        <dbReference type="ARBA" id="ARBA00029514"/>
    </source>
</evidence>
<evidence type="ECO:0000256" key="3">
    <source>
        <dbReference type="ARBA" id="ARBA00022723"/>
    </source>
</evidence>
<comment type="cofactor">
    <cofactor evidence="14">
        <name>[4Fe-4S] cluster</name>
        <dbReference type="ChEBI" id="CHEBI:49883"/>
    </cofactor>
    <text evidence="14">Binds 1 [4Fe-4S] cluster per subunit.</text>
</comment>
<evidence type="ECO:0000256" key="7">
    <source>
        <dbReference type="ARBA" id="ARBA00024298"/>
    </source>
</evidence>
<evidence type="ECO:0000256" key="11">
    <source>
        <dbReference type="ARBA" id="ARBA00030894"/>
    </source>
</evidence>
<evidence type="ECO:0000256" key="13">
    <source>
        <dbReference type="ARBA" id="ARBA00048441"/>
    </source>
</evidence>
<dbReference type="GO" id="GO:0046872">
    <property type="term" value="F:metal ion binding"/>
    <property type="evidence" value="ECO:0007669"/>
    <property type="project" value="UniProtKB-KW"/>
</dbReference>
<keyword evidence="5 14" id="KW-0408">Iron</keyword>
<sequence>MQLPSEGRVDDLRQELAGRSAVEILTYAASLFPEKAVFSTSFGIEDQIISHLIFTNNLPIKVFTLDTARNFQETYSTWNKTLLKYEKPIETYFPNQQSVQELLLNKGPNSFYESVDNRKECCYIRKVEPLNRALAGQHLWFTGIRAEQSANRQEMHPVEWDEAHQLIKVHPLYNWTWDQCWEYVREQGIPVNPLHKQGFVSIGCAPCTRAIQPGEDFRAGRWWWEDQSAKECGLHTHGTHDGPDPVVEPITSTTPAPSN</sequence>
<keyword evidence="2 14" id="KW-0963">Cytoplasm</keyword>
<evidence type="ECO:0000256" key="2">
    <source>
        <dbReference type="ARBA" id="ARBA00022490"/>
    </source>
</evidence>
<comment type="similarity">
    <text evidence="1 14">Belongs to the PAPS reductase family. CysH subfamily.</text>
</comment>
<dbReference type="AlphaFoldDB" id="A0A243W7G1"/>
<dbReference type="GO" id="GO:0051539">
    <property type="term" value="F:4 iron, 4 sulfur cluster binding"/>
    <property type="evidence" value="ECO:0007669"/>
    <property type="project" value="UniProtKB-UniRule"/>
</dbReference>
<dbReference type="Gene3D" id="3.40.50.620">
    <property type="entry name" value="HUPs"/>
    <property type="match status" value="1"/>
</dbReference>
<dbReference type="GO" id="GO:0019344">
    <property type="term" value="P:cysteine biosynthetic process"/>
    <property type="evidence" value="ECO:0007669"/>
    <property type="project" value="InterPro"/>
</dbReference>
<evidence type="ECO:0000256" key="9">
    <source>
        <dbReference type="ARBA" id="ARBA00024386"/>
    </source>
</evidence>
<dbReference type="EC" id="1.8.4.10" evidence="9 14"/>
<evidence type="ECO:0000256" key="5">
    <source>
        <dbReference type="ARBA" id="ARBA00023004"/>
    </source>
</evidence>
<feature type="domain" description="Phosphoadenosine phosphosulphate reductase" evidence="16">
    <location>
        <begin position="36"/>
        <end position="210"/>
    </location>
</feature>
<feature type="compositionally biased region" description="Polar residues" evidence="15">
    <location>
        <begin position="250"/>
        <end position="259"/>
    </location>
</feature>
<dbReference type="GO" id="GO:0019379">
    <property type="term" value="P:sulfate assimilation, phosphoadenylyl sulfate reduction by phosphoadenylyl-sulfate reductase (thioredoxin)"/>
    <property type="evidence" value="ECO:0007669"/>
    <property type="project" value="UniProtKB-UniRule"/>
</dbReference>
<proteinExistence type="inferred from homology"/>
<comment type="function">
    <text evidence="7 14">Catalyzes the formation of sulfite from adenosine 5'-phosphosulfate (APS) using thioredoxin as an electron donor.</text>
</comment>
<evidence type="ECO:0000256" key="12">
    <source>
        <dbReference type="ARBA" id="ARBA00032041"/>
    </source>
</evidence>
<feature type="binding site" evidence="14">
    <location>
        <position position="207"/>
    </location>
    <ligand>
        <name>[4Fe-4S] cluster</name>
        <dbReference type="ChEBI" id="CHEBI:49883"/>
    </ligand>
</feature>
<comment type="catalytic activity">
    <reaction evidence="13 14">
        <text>[thioredoxin]-disulfide + sulfite + AMP + 2 H(+) = adenosine 5'-phosphosulfate + [thioredoxin]-dithiol</text>
        <dbReference type="Rhea" id="RHEA:21976"/>
        <dbReference type="Rhea" id="RHEA-COMP:10698"/>
        <dbReference type="Rhea" id="RHEA-COMP:10700"/>
        <dbReference type="ChEBI" id="CHEBI:15378"/>
        <dbReference type="ChEBI" id="CHEBI:17359"/>
        <dbReference type="ChEBI" id="CHEBI:29950"/>
        <dbReference type="ChEBI" id="CHEBI:50058"/>
        <dbReference type="ChEBI" id="CHEBI:58243"/>
        <dbReference type="ChEBI" id="CHEBI:456215"/>
        <dbReference type="EC" id="1.8.4.10"/>
    </reaction>
</comment>
<evidence type="ECO:0000256" key="1">
    <source>
        <dbReference type="ARBA" id="ARBA00009732"/>
    </source>
</evidence>